<evidence type="ECO:0000313" key="1">
    <source>
        <dbReference type="EMBL" id="MFC6290578.1"/>
    </source>
</evidence>
<gene>
    <name evidence="1" type="ORF">ACFP1M_10385</name>
</gene>
<reference evidence="2" key="1">
    <citation type="journal article" date="2019" name="Int. J. Syst. Evol. Microbiol.">
        <title>The Global Catalogue of Microorganisms (GCM) 10K type strain sequencing project: providing services to taxonomists for standard genome sequencing and annotation.</title>
        <authorList>
            <consortium name="The Broad Institute Genomics Platform"/>
            <consortium name="The Broad Institute Genome Sequencing Center for Infectious Disease"/>
            <person name="Wu L."/>
            <person name="Ma J."/>
        </authorList>
    </citation>
    <scope>NUCLEOTIDE SEQUENCE [LARGE SCALE GENOMIC DNA]</scope>
    <source>
        <strain evidence="2">CCM 8893</strain>
    </source>
</reference>
<dbReference type="InterPro" id="IPR024079">
    <property type="entry name" value="MetalloPept_cat_dom_sf"/>
</dbReference>
<proteinExistence type="predicted"/>
<accession>A0ABW1UB60</accession>
<dbReference type="RefSeq" id="WP_125575398.1">
    <property type="nucleotide sequence ID" value="NZ_JBHSSO010000069.1"/>
</dbReference>
<dbReference type="SUPFAM" id="SSF55486">
    <property type="entry name" value="Metalloproteases ('zincins'), catalytic domain"/>
    <property type="match status" value="1"/>
</dbReference>
<organism evidence="1 2">
    <name type="scientific">Levilactobacillus angrenensis</name>
    <dbReference type="NCBI Taxonomy" id="2486020"/>
    <lineage>
        <taxon>Bacteria</taxon>
        <taxon>Bacillati</taxon>
        <taxon>Bacillota</taxon>
        <taxon>Bacilli</taxon>
        <taxon>Lactobacillales</taxon>
        <taxon>Lactobacillaceae</taxon>
        <taxon>Levilactobacillus</taxon>
    </lineage>
</organism>
<evidence type="ECO:0000313" key="2">
    <source>
        <dbReference type="Proteomes" id="UP001596258"/>
    </source>
</evidence>
<protein>
    <submittedName>
        <fullName evidence="1">Uncharacterized protein</fullName>
    </submittedName>
</protein>
<dbReference type="PROSITE" id="PS51257">
    <property type="entry name" value="PROKAR_LIPOPROTEIN"/>
    <property type="match status" value="1"/>
</dbReference>
<name>A0ABW1UB60_9LACO</name>
<dbReference type="Proteomes" id="UP001596258">
    <property type="component" value="Unassembled WGS sequence"/>
</dbReference>
<comment type="caution">
    <text evidence="1">The sequence shown here is derived from an EMBL/GenBank/DDBJ whole genome shotgun (WGS) entry which is preliminary data.</text>
</comment>
<dbReference type="Gene3D" id="3.40.390.10">
    <property type="entry name" value="Collagenase (Catalytic Domain)"/>
    <property type="match status" value="1"/>
</dbReference>
<keyword evidence="2" id="KW-1185">Reference proteome</keyword>
<dbReference type="EMBL" id="JBHSSO010000069">
    <property type="protein sequence ID" value="MFC6290578.1"/>
    <property type="molecule type" value="Genomic_DNA"/>
</dbReference>
<sequence length="197" mass="22343">MSSLKKKFLLCLAVIIGFGCLGVGSISAQAKAKPGFPRKTITYHINSTGSYYRSVWRKAVKDWNKLKIVKLVKTGRASDADLILTTTKNVGFKSYSDSGSPYDYGKGHFVTKEGEDGTLTQTQDWGYSLRLSRKLMKRMYFDKTERSGWAETAIGDMLGLNWTKHYDSVMNNTSFKSDKPTKYDKKNLKKLYKNIPF</sequence>